<reference evidence="3 4" key="1">
    <citation type="submission" date="2018-12" db="EMBL/GenBank/DDBJ databases">
        <title>Unveiling genomic diversity among members of the Bifidobacterium pseudolongum species, a widely distributed gut commensal of the animal kingdom.</title>
        <authorList>
            <person name="Lugli G.A."/>
            <person name="Duranti S."/>
            <person name="Albert K."/>
            <person name="Mancabelli L."/>
            <person name="Napoli S."/>
            <person name="Viappiani A."/>
            <person name="Anzalone R."/>
            <person name="Longhi G."/>
            <person name="Milani C."/>
            <person name="Turroni F."/>
            <person name="Alessandri G."/>
            <person name="Sela D.A."/>
            <person name="Van Sinderen D."/>
            <person name="Ventura M."/>
        </authorList>
    </citation>
    <scope>NUCLEOTIDE SEQUENCE [LARGE SCALE GENOMIC DNA]</scope>
    <source>
        <strain evidence="3 4">2093B</strain>
    </source>
</reference>
<dbReference type="InterPro" id="IPR011335">
    <property type="entry name" value="Restrct_endonuc-II-like"/>
</dbReference>
<keyword evidence="1" id="KW-0472">Membrane</keyword>
<evidence type="ECO:0000256" key="1">
    <source>
        <dbReference type="SAM" id="Phobius"/>
    </source>
</evidence>
<keyword evidence="1" id="KW-0812">Transmembrane</keyword>
<dbReference type="InterPro" id="IPR007560">
    <property type="entry name" value="Restrct_endonuc_IV_Mrr"/>
</dbReference>
<feature type="transmembrane region" description="Helical" evidence="1">
    <location>
        <begin position="12"/>
        <end position="32"/>
    </location>
</feature>
<keyword evidence="3" id="KW-0255">Endonuclease</keyword>
<dbReference type="GO" id="GO:0009307">
    <property type="term" value="P:DNA restriction-modification system"/>
    <property type="evidence" value="ECO:0007669"/>
    <property type="project" value="InterPro"/>
</dbReference>
<protein>
    <submittedName>
        <fullName evidence="3">Restriction endonuclease</fullName>
    </submittedName>
</protein>
<dbReference type="GO" id="GO:0003677">
    <property type="term" value="F:DNA binding"/>
    <property type="evidence" value="ECO:0007669"/>
    <property type="project" value="InterPro"/>
</dbReference>
<dbReference type="EMBL" id="RYUH01000006">
    <property type="protein sequence ID" value="RYQ11673.1"/>
    <property type="molecule type" value="Genomic_DNA"/>
</dbReference>
<organism evidence="3 4">
    <name type="scientific">Bifidobacterium pseudolongum subsp. globosum</name>
    <dbReference type="NCBI Taxonomy" id="1690"/>
    <lineage>
        <taxon>Bacteria</taxon>
        <taxon>Bacillati</taxon>
        <taxon>Actinomycetota</taxon>
        <taxon>Actinomycetes</taxon>
        <taxon>Bifidobacteriales</taxon>
        <taxon>Bifidobacteriaceae</taxon>
        <taxon>Bifidobacterium</taxon>
    </lineage>
</organism>
<evidence type="ECO:0000259" key="2">
    <source>
        <dbReference type="Pfam" id="PF04471"/>
    </source>
</evidence>
<comment type="caution">
    <text evidence="3">The sequence shown here is derived from an EMBL/GenBank/DDBJ whole genome shotgun (WGS) entry which is preliminary data.</text>
</comment>
<dbReference type="SUPFAM" id="SSF52980">
    <property type="entry name" value="Restriction endonuclease-like"/>
    <property type="match status" value="1"/>
</dbReference>
<dbReference type="PANTHER" id="PTHR30015">
    <property type="entry name" value="MRR RESTRICTION SYSTEM PROTEIN"/>
    <property type="match status" value="1"/>
</dbReference>
<dbReference type="Pfam" id="PF04471">
    <property type="entry name" value="Mrr_cat"/>
    <property type="match status" value="1"/>
</dbReference>
<sequence>MGNPSPYALYYFLFFIFIIILTPIIPVLIEYIDKKRKEDKQKRYREEFYKHYKIHVPPTMLVYPTTTTQDIGIFRMRYPAWERRNKDGTHAGRSNNMRIHQHSSELFIGQWQLAGSNPFVVYNLILQLRAAGVAIAYCAEEQRKREAILRRMNTRYNTGSIDAIVEQFSDDPVKFEPFCADMFRHLGWQASVTPPSRDGGFDLTLCDTNGNTFIAECKCYNRKHRIGRHVLQKLQGANATQLAQGTIFITTSDFTADAIAYARQVNMRLIDGATLIRQDIMRHIPIDMQYRYG</sequence>
<dbReference type="InterPro" id="IPR052906">
    <property type="entry name" value="Type_IV_Methyl-Rstrct_Enzyme"/>
</dbReference>
<accession>A0A4Q5A1Y9</accession>
<dbReference type="AlphaFoldDB" id="A0A4Q5A1Y9"/>
<gene>
    <name evidence="3" type="ORF">PG2093B_0357</name>
</gene>
<dbReference type="Gene3D" id="3.40.1350.10">
    <property type="match status" value="1"/>
</dbReference>
<evidence type="ECO:0000313" key="4">
    <source>
        <dbReference type="Proteomes" id="UP000292568"/>
    </source>
</evidence>
<name>A0A4Q5A1Y9_9BIFI</name>
<dbReference type="Proteomes" id="UP000292568">
    <property type="component" value="Unassembled WGS sequence"/>
</dbReference>
<dbReference type="RefSeq" id="WP_165369675.1">
    <property type="nucleotide sequence ID" value="NZ_RYUH01000006.1"/>
</dbReference>
<keyword evidence="3" id="KW-0540">Nuclease</keyword>
<keyword evidence="1" id="KW-1133">Transmembrane helix</keyword>
<dbReference type="GO" id="GO:0015666">
    <property type="term" value="F:restriction endodeoxyribonuclease activity"/>
    <property type="evidence" value="ECO:0007669"/>
    <property type="project" value="TreeGrafter"/>
</dbReference>
<feature type="domain" description="Restriction endonuclease type IV Mrr" evidence="2">
    <location>
        <begin position="171"/>
        <end position="277"/>
    </location>
</feature>
<keyword evidence="3" id="KW-0378">Hydrolase</keyword>
<proteinExistence type="predicted"/>
<evidence type="ECO:0000313" key="3">
    <source>
        <dbReference type="EMBL" id="RYQ11673.1"/>
    </source>
</evidence>
<dbReference type="PANTHER" id="PTHR30015:SF7">
    <property type="entry name" value="TYPE IV METHYL-DIRECTED RESTRICTION ENZYME ECOKMRR"/>
    <property type="match status" value="1"/>
</dbReference>
<dbReference type="InterPro" id="IPR011856">
    <property type="entry name" value="tRNA_endonuc-like_dom_sf"/>
</dbReference>